<dbReference type="GO" id="GO:0030864">
    <property type="term" value="C:cortical actin cytoskeleton"/>
    <property type="evidence" value="ECO:0007669"/>
    <property type="project" value="TreeGrafter"/>
</dbReference>
<dbReference type="Proteomes" id="UP001152799">
    <property type="component" value="Chromosome 3"/>
</dbReference>
<dbReference type="PANTHER" id="PTHR10829:SF29">
    <property type="entry name" value="COACTOSIN-LIKE PROTEIN"/>
    <property type="match status" value="1"/>
</dbReference>
<evidence type="ECO:0000256" key="2">
    <source>
        <dbReference type="ARBA" id="ARBA00022490"/>
    </source>
</evidence>
<dbReference type="OrthoDB" id="20822at2759"/>
<dbReference type="GO" id="GO:0051015">
    <property type="term" value="F:actin filament binding"/>
    <property type="evidence" value="ECO:0007669"/>
    <property type="project" value="TreeGrafter"/>
</dbReference>
<dbReference type="GO" id="GO:0005884">
    <property type="term" value="C:actin filament"/>
    <property type="evidence" value="ECO:0007669"/>
    <property type="project" value="TreeGrafter"/>
</dbReference>
<dbReference type="CDD" id="cd11282">
    <property type="entry name" value="ADF_coactosin_like"/>
    <property type="match status" value="1"/>
</dbReference>
<dbReference type="SUPFAM" id="SSF55753">
    <property type="entry name" value="Actin depolymerizing proteins"/>
    <property type="match status" value="1"/>
</dbReference>
<evidence type="ECO:0000256" key="4">
    <source>
        <dbReference type="ARBA" id="ARBA00023212"/>
    </source>
</evidence>
<evidence type="ECO:0000313" key="12">
    <source>
        <dbReference type="Proteomes" id="UP001152799"/>
    </source>
</evidence>
<keyword evidence="3" id="KW-0009">Actin-binding</keyword>
<dbReference type="FunFam" id="3.40.20.10:FF:000018">
    <property type="entry name" value="Coactosin-like 1"/>
    <property type="match status" value="1"/>
</dbReference>
<comment type="subunit">
    <text evidence="7">Interacts with 5-lipoxygenase (ALOX5/5LO) in a calcium-independent manner. Binds to F-actin with a stoichiometry of 1:2.</text>
</comment>
<comment type="similarity">
    <text evidence="5">Belongs to the actin-binding proteins ADF family. Coactosin subfamily.</text>
</comment>
<name>A0A9N9MNT5_9CUCU</name>
<feature type="region of interest" description="Disordered" evidence="9">
    <location>
        <begin position="1"/>
        <end position="30"/>
    </location>
</feature>
<evidence type="ECO:0000256" key="7">
    <source>
        <dbReference type="ARBA" id="ARBA00062335"/>
    </source>
</evidence>
<dbReference type="InterPro" id="IPR002108">
    <property type="entry name" value="ADF-H"/>
</dbReference>
<keyword evidence="2" id="KW-0963">Cytoplasm</keyword>
<evidence type="ECO:0000256" key="5">
    <source>
        <dbReference type="ARBA" id="ARBA00038052"/>
    </source>
</evidence>
<dbReference type="AlphaFoldDB" id="A0A9N9MNT5"/>
<dbReference type="PROSITE" id="PS51263">
    <property type="entry name" value="ADF_H"/>
    <property type="match status" value="1"/>
</dbReference>
<evidence type="ECO:0000256" key="8">
    <source>
        <dbReference type="ARBA" id="ARBA00068121"/>
    </source>
</evidence>
<dbReference type="EMBL" id="OU892279">
    <property type="protein sequence ID" value="CAG9765595.1"/>
    <property type="molecule type" value="Genomic_DNA"/>
</dbReference>
<dbReference type="Pfam" id="PF00241">
    <property type="entry name" value="Cofilin_ADF"/>
    <property type="match status" value="1"/>
</dbReference>
<evidence type="ECO:0000256" key="9">
    <source>
        <dbReference type="SAM" id="MobiDB-lite"/>
    </source>
</evidence>
<protein>
    <recommendedName>
        <fullName evidence="8">Coactosin-like protein</fullName>
    </recommendedName>
</protein>
<gene>
    <name evidence="11" type="ORF">CEUTPL_LOCUS6200</name>
</gene>
<accession>A0A9N9MNT5</accession>
<organism evidence="11 12">
    <name type="scientific">Ceutorhynchus assimilis</name>
    <name type="common">cabbage seed weevil</name>
    <dbReference type="NCBI Taxonomy" id="467358"/>
    <lineage>
        <taxon>Eukaryota</taxon>
        <taxon>Metazoa</taxon>
        <taxon>Ecdysozoa</taxon>
        <taxon>Arthropoda</taxon>
        <taxon>Hexapoda</taxon>
        <taxon>Insecta</taxon>
        <taxon>Pterygota</taxon>
        <taxon>Neoptera</taxon>
        <taxon>Endopterygota</taxon>
        <taxon>Coleoptera</taxon>
        <taxon>Polyphaga</taxon>
        <taxon>Cucujiformia</taxon>
        <taxon>Curculionidae</taxon>
        <taxon>Ceutorhynchinae</taxon>
        <taxon>Ceutorhynchus</taxon>
    </lineage>
</organism>
<evidence type="ECO:0000256" key="3">
    <source>
        <dbReference type="ARBA" id="ARBA00023203"/>
    </source>
</evidence>
<evidence type="ECO:0000259" key="10">
    <source>
        <dbReference type="PROSITE" id="PS51263"/>
    </source>
</evidence>
<comment type="subcellular location">
    <subcellularLocation>
        <location evidence="1">Cytoplasm</location>
        <location evidence="1">Cytoskeleton</location>
    </subcellularLocation>
</comment>
<dbReference type="GO" id="GO:0030833">
    <property type="term" value="P:regulation of actin filament polymerization"/>
    <property type="evidence" value="ECO:0007669"/>
    <property type="project" value="TreeGrafter"/>
</dbReference>
<evidence type="ECO:0000256" key="6">
    <source>
        <dbReference type="ARBA" id="ARBA00058385"/>
    </source>
</evidence>
<sequence>MPLESETVTGNPDAPQQNSEQELVQVSDNDSQALVQEDACVFKSKTVEEEEIVCPLKLAKSPVAEATEDFLVNEIKSYVEVETNVNAASIESPVSPSTPANSDVEESVIEPEPPQIVDVSYNEKENVPDEVIIIEKLNGHHIEESVPLAAEEEPTPILAVVEPEPEIKLTNGNNQAENFNGECKFEPKKVEEPSEVVEESEVLKNGYEKPALNGTIASELPDYKLPDVVEVKKNFEFVAPAGNNRGHVQPKKGALSTTIDSQGVRQAYQDVRNDGSETQWAIFKFEGPTIVTSATGADFEEFTKHFGEDDRAFAYIRVQTGDEMSRRAKFLLFTWVGPNVSVLKRAKMSTDKALIKDIVSNFAVELQTENLTDITLQNFETELDKAAGAHYGTGIRS</sequence>
<comment type="function">
    <text evidence="6">Binds to F-actin in a calcium-independent manner. Has no direct effect on actin depolymerization. Acts as a chaperone for ALOX5 (5LO), influencing both its stability and activity in leukotrienes synthesis.</text>
</comment>
<dbReference type="SMART" id="SM00102">
    <property type="entry name" value="ADF"/>
    <property type="match status" value="1"/>
</dbReference>
<dbReference type="GO" id="GO:0030427">
    <property type="term" value="C:site of polarized growth"/>
    <property type="evidence" value="ECO:0007669"/>
    <property type="project" value="TreeGrafter"/>
</dbReference>
<reference evidence="11" key="1">
    <citation type="submission" date="2022-01" db="EMBL/GenBank/DDBJ databases">
        <authorList>
            <person name="King R."/>
        </authorList>
    </citation>
    <scope>NUCLEOTIDE SEQUENCE</scope>
</reference>
<proteinExistence type="inferred from homology"/>
<dbReference type="Gene3D" id="3.40.20.10">
    <property type="entry name" value="Severin"/>
    <property type="match status" value="1"/>
</dbReference>
<evidence type="ECO:0000256" key="1">
    <source>
        <dbReference type="ARBA" id="ARBA00004245"/>
    </source>
</evidence>
<dbReference type="PANTHER" id="PTHR10829">
    <property type="entry name" value="CORTACTIN AND DREBRIN"/>
    <property type="match status" value="1"/>
</dbReference>
<keyword evidence="4" id="KW-0206">Cytoskeleton</keyword>
<feature type="domain" description="ADF-H" evidence="10">
    <location>
        <begin position="256"/>
        <end position="384"/>
    </location>
</feature>
<evidence type="ECO:0000313" key="11">
    <source>
        <dbReference type="EMBL" id="CAG9765595.1"/>
    </source>
</evidence>
<keyword evidence="12" id="KW-1185">Reference proteome</keyword>
<dbReference type="InterPro" id="IPR029006">
    <property type="entry name" value="ADF-H/Gelsolin-like_dom_sf"/>
</dbReference>